<evidence type="ECO:0000256" key="1">
    <source>
        <dbReference type="SAM" id="MobiDB-lite"/>
    </source>
</evidence>
<dbReference type="AlphaFoldDB" id="A0A1Y0B004"/>
<keyword evidence="2" id="KW-0496">Mitochondrion</keyword>
<accession>A0A1Y0B004</accession>
<feature type="compositionally biased region" description="Polar residues" evidence="1">
    <location>
        <begin position="36"/>
        <end position="47"/>
    </location>
</feature>
<organism evidence="2">
    <name type="scientific">Utricularia reniformis</name>
    <dbReference type="NCBI Taxonomy" id="192314"/>
    <lineage>
        <taxon>Eukaryota</taxon>
        <taxon>Viridiplantae</taxon>
        <taxon>Streptophyta</taxon>
        <taxon>Embryophyta</taxon>
        <taxon>Tracheophyta</taxon>
        <taxon>Spermatophyta</taxon>
        <taxon>Magnoliopsida</taxon>
        <taxon>eudicotyledons</taxon>
        <taxon>Gunneridae</taxon>
        <taxon>Pentapetalae</taxon>
        <taxon>asterids</taxon>
        <taxon>lamiids</taxon>
        <taxon>Lamiales</taxon>
        <taxon>Lentibulariaceae</taxon>
        <taxon>Utricularia</taxon>
    </lineage>
</organism>
<reference evidence="2" key="1">
    <citation type="submission" date="2017-03" db="EMBL/GenBank/DDBJ databases">
        <title>The mitochondrial genome of the carnivorous plant Utricularia reniformis (Lentibulariaceae): structure, comparative analysis and evolutionary landmarks.</title>
        <authorList>
            <person name="Silva S.R."/>
            <person name="Alvarenga D.O."/>
            <person name="Michael T.P."/>
            <person name="Miranda V.F.O."/>
            <person name="Varani A.M."/>
        </authorList>
    </citation>
    <scope>NUCLEOTIDE SEQUENCE</scope>
</reference>
<evidence type="ECO:0000313" key="2">
    <source>
        <dbReference type="EMBL" id="ART30766.1"/>
    </source>
</evidence>
<protein>
    <submittedName>
        <fullName evidence="2">Uncharacterized protein</fullName>
    </submittedName>
</protein>
<feature type="region of interest" description="Disordered" evidence="1">
    <location>
        <begin position="28"/>
        <end position="47"/>
    </location>
</feature>
<sequence length="47" mass="5343">MTVFSSRITPRVLPTLFKTSSDKLDFSPFGDRDSAETTNSKQWNCET</sequence>
<proteinExistence type="predicted"/>
<geneLocation type="mitochondrion" evidence="2"/>
<gene>
    <name evidence="2" type="ORF">AEK19_MT0510</name>
</gene>
<dbReference type="EMBL" id="KY774314">
    <property type="protein sequence ID" value="ART30766.1"/>
    <property type="molecule type" value="Genomic_DNA"/>
</dbReference>
<name>A0A1Y0B004_9LAMI</name>